<dbReference type="InterPro" id="IPR028081">
    <property type="entry name" value="Leu-bd"/>
</dbReference>
<accession>A0A1J5PR87</accession>
<sequence>MFTRRMPVAGALAAALLSSPSALTQTALAQTGVVQISDDVVKIGVLTDMNGPASTPTGQGSVTAAQMAVDDFGGKVLGKPISVIVGDHQDKPDIGAGIARRWYDTEQVDLIVDVPVSAVGLAVQNVANEKKRMFIAHSTGTADFHGKFCSPYAMQWVFDTRALAVGTAQEVVKRGGDSWFFVTDDYAFGHSLEKDASAVVIRNGGKVLGSVRPPFATPDLSSFILQAQASKAKIIGIAGGPPNNMNEIKTAGEFGVLKGGQQMAGLLALITDIHALGLPVAQGLLLTTSFYWDMDEKTRDWSIRYFAKMNQMPTMWQAGVYSSVMHYLNAVKDTGTDEPLKVAAKMREKPIEDFFARNGRLREDNLMVHDLMLVQVKKPEDSKYPWDYYTVLAKISGEDAFGPPDQACPLAKK</sequence>
<dbReference type="PANTHER" id="PTHR30483:SF6">
    <property type="entry name" value="PERIPLASMIC BINDING PROTEIN OF ABC TRANSPORTER FOR NATURAL AMINO ACIDS"/>
    <property type="match status" value="1"/>
</dbReference>
<organism evidence="3">
    <name type="scientific">mine drainage metagenome</name>
    <dbReference type="NCBI Taxonomy" id="410659"/>
    <lineage>
        <taxon>unclassified sequences</taxon>
        <taxon>metagenomes</taxon>
        <taxon>ecological metagenomes</taxon>
    </lineage>
</organism>
<name>A0A1J5PR87_9ZZZZ</name>
<dbReference type="CDD" id="cd06327">
    <property type="entry name" value="PBP1_SBP-like"/>
    <property type="match status" value="1"/>
</dbReference>
<dbReference type="InterPro" id="IPR028082">
    <property type="entry name" value="Peripla_BP_I"/>
</dbReference>
<evidence type="ECO:0000259" key="2">
    <source>
        <dbReference type="Pfam" id="PF13458"/>
    </source>
</evidence>
<dbReference type="EMBL" id="MLJW01004290">
    <property type="protein sequence ID" value="OIQ70255.1"/>
    <property type="molecule type" value="Genomic_DNA"/>
</dbReference>
<dbReference type="Gene3D" id="3.40.50.2300">
    <property type="match status" value="2"/>
</dbReference>
<dbReference type="PANTHER" id="PTHR30483">
    <property type="entry name" value="LEUCINE-SPECIFIC-BINDING PROTEIN"/>
    <property type="match status" value="1"/>
</dbReference>
<keyword evidence="1" id="KW-0732">Signal</keyword>
<gene>
    <name evidence="3" type="ORF">GALL_481340</name>
</gene>
<dbReference type="InterPro" id="IPR051010">
    <property type="entry name" value="BCAA_transport"/>
</dbReference>
<evidence type="ECO:0000313" key="3">
    <source>
        <dbReference type="EMBL" id="OIQ70255.1"/>
    </source>
</evidence>
<comment type="caution">
    <text evidence="3">The sequence shown here is derived from an EMBL/GenBank/DDBJ whole genome shotgun (WGS) entry which is preliminary data.</text>
</comment>
<dbReference type="Pfam" id="PF13458">
    <property type="entry name" value="Peripla_BP_6"/>
    <property type="match status" value="1"/>
</dbReference>
<reference evidence="3" key="1">
    <citation type="submission" date="2016-10" db="EMBL/GenBank/DDBJ databases">
        <title>Sequence of Gallionella enrichment culture.</title>
        <authorList>
            <person name="Poehlein A."/>
            <person name="Muehling M."/>
            <person name="Daniel R."/>
        </authorList>
    </citation>
    <scope>NUCLEOTIDE SEQUENCE</scope>
</reference>
<evidence type="ECO:0000256" key="1">
    <source>
        <dbReference type="ARBA" id="ARBA00022729"/>
    </source>
</evidence>
<proteinExistence type="predicted"/>
<dbReference type="AlphaFoldDB" id="A0A1J5PR87"/>
<feature type="domain" description="Leucine-binding protein" evidence="2">
    <location>
        <begin position="41"/>
        <end position="377"/>
    </location>
</feature>
<dbReference type="SUPFAM" id="SSF53822">
    <property type="entry name" value="Periplasmic binding protein-like I"/>
    <property type="match status" value="1"/>
</dbReference>
<protein>
    <recommendedName>
        <fullName evidence="2">Leucine-binding protein domain-containing protein</fullName>
    </recommendedName>
</protein>